<evidence type="ECO:0000313" key="4">
    <source>
        <dbReference type="Proteomes" id="UP001500253"/>
    </source>
</evidence>
<evidence type="ECO:0000313" key="3">
    <source>
        <dbReference type="EMBL" id="GAA2367167.1"/>
    </source>
</evidence>
<keyword evidence="4" id="KW-1185">Reference proteome</keyword>
<keyword evidence="2" id="KW-0732">Signal</keyword>
<feature type="region of interest" description="Disordered" evidence="1">
    <location>
        <begin position="25"/>
        <end position="70"/>
    </location>
</feature>
<organism evidence="3 4">
    <name type="scientific">Streptomyces cuspidosporus</name>
    <dbReference type="NCBI Taxonomy" id="66882"/>
    <lineage>
        <taxon>Bacteria</taxon>
        <taxon>Bacillati</taxon>
        <taxon>Actinomycetota</taxon>
        <taxon>Actinomycetes</taxon>
        <taxon>Kitasatosporales</taxon>
        <taxon>Streptomycetaceae</taxon>
        <taxon>Streptomyces</taxon>
    </lineage>
</organism>
<accession>A0ABN3H1Y8</accession>
<gene>
    <name evidence="3" type="ORF">GCM10010246_70380</name>
</gene>
<feature type="signal peptide" evidence="2">
    <location>
        <begin position="1"/>
        <end position="27"/>
    </location>
</feature>
<dbReference type="EMBL" id="BAAASD010000044">
    <property type="protein sequence ID" value="GAA2367167.1"/>
    <property type="molecule type" value="Genomic_DNA"/>
</dbReference>
<dbReference type="RefSeq" id="WP_346178366.1">
    <property type="nucleotide sequence ID" value="NZ_BAAASD010000044.1"/>
</dbReference>
<evidence type="ECO:0000256" key="1">
    <source>
        <dbReference type="SAM" id="MobiDB-lite"/>
    </source>
</evidence>
<feature type="compositionally biased region" description="Low complexity" evidence="1">
    <location>
        <begin position="35"/>
        <end position="50"/>
    </location>
</feature>
<evidence type="ECO:0008006" key="5">
    <source>
        <dbReference type="Google" id="ProtNLM"/>
    </source>
</evidence>
<feature type="chain" id="PRO_5046847781" description="Tat pathway signal sequence domain protein" evidence="2">
    <location>
        <begin position="28"/>
        <end position="108"/>
    </location>
</feature>
<sequence>MRPLALTLRTAACAAAVVLAAAGPAGADQEDAAPARHAPARSAPAHAGPARPVPVHRAHSGTAPADAATRDDFGGAEAYGLALSGGTAMAVAGLAVRRRRCPAGPAAG</sequence>
<comment type="caution">
    <text evidence="3">The sequence shown here is derived from an EMBL/GenBank/DDBJ whole genome shotgun (WGS) entry which is preliminary data.</text>
</comment>
<reference evidence="3 4" key="1">
    <citation type="journal article" date="2019" name="Int. J. Syst. Evol. Microbiol.">
        <title>The Global Catalogue of Microorganisms (GCM) 10K type strain sequencing project: providing services to taxonomists for standard genome sequencing and annotation.</title>
        <authorList>
            <consortium name="The Broad Institute Genomics Platform"/>
            <consortium name="The Broad Institute Genome Sequencing Center for Infectious Disease"/>
            <person name="Wu L."/>
            <person name="Ma J."/>
        </authorList>
    </citation>
    <scope>NUCLEOTIDE SEQUENCE [LARGE SCALE GENOMIC DNA]</scope>
    <source>
        <strain evidence="3 4">JCM 4316</strain>
    </source>
</reference>
<proteinExistence type="predicted"/>
<name>A0ABN3H1Y8_9ACTN</name>
<protein>
    <recommendedName>
        <fullName evidence="5">Tat pathway signal sequence domain protein</fullName>
    </recommendedName>
</protein>
<dbReference type="Proteomes" id="UP001500253">
    <property type="component" value="Unassembled WGS sequence"/>
</dbReference>
<evidence type="ECO:0000256" key="2">
    <source>
        <dbReference type="SAM" id="SignalP"/>
    </source>
</evidence>